<dbReference type="PANTHER" id="PTHR43546:SF3">
    <property type="entry name" value="UPF0173 METAL-DEPENDENT HYDROLASE MJ1163"/>
    <property type="match status" value="1"/>
</dbReference>
<keyword evidence="6" id="KW-1185">Reference proteome</keyword>
<dbReference type="InterPro" id="IPR050114">
    <property type="entry name" value="UPF0173_UPF0282_UlaG_hydrolase"/>
</dbReference>
<evidence type="ECO:0000256" key="2">
    <source>
        <dbReference type="HAMAP-Rule" id="MF_00457"/>
    </source>
</evidence>
<dbReference type="Gene3D" id="3.60.15.10">
    <property type="entry name" value="Ribonuclease Z/Hydroxyacylglutathione hydrolase-like"/>
    <property type="match status" value="1"/>
</dbReference>
<dbReference type="PANTHER" id="PTHR43546">
    <property type="entry name" value="UPF0173 METAL-DEPENDENT HYDROLASE MJ1163-RELATED"/>
    <property type="match status" value="1"/>
</dbReference>
<organism evidence="5 6">
    <name type="scientific">Sulfurifustis variabilis</name>
    <dbReference type="NCBI Taxonomy" id="1675686"/>
    <lineage>
        <taxon>Bacteria</taxon>
        <taxon>Pseudomonadati</taxon>
        <taxon>Pseudomonadota</taxon>
        <taxon>Gammaproteobacteria</taxon>
        <taxon>Acidiferrobacterales</taxon>
        <taxon>Acidiferrobacteraceae</taxon>
        <taxon>Sulfurifustis</taxon>
    </lineage>
</organism>
<accession>A0A1B4VBE7</accession>
<comment type="similarity">
    <text evidence="2">Belongs to the UPF0173 family.</text>
</comment>
<dbReference type="Pfam" id="PF12706">
    <property type="entry name" value="Lactamase_B_2"/>
    <property type="match status" value="1"/>
</dbReference>
<dbReference type="GO" id="GO:0016787">
    <property type="term" value="F:hydrolase activity"/>
    <property type="evidence" value="ECO:0007669"/>
    <property type="project" value="UniProtKB-UniRule"/>
</dbReference>
<feature type="signal peptide" evidence="3">
    <location>
        <begin position="1"/>
        <end position="23"/>
    </location>
</feature>
<keyword evidence="3" id="KW-0732">Signal</keyword>
<dbReference type="NCBIfam" id="NF001911">
    <property type="entry name" value="PRK00685.1"/>
    <property type="match status" value="1"/>
</dbReference>
<dbReference type="AlphaFoldDB" id="A0A1B4VBE7"/>
<dbReference type="SMART" id="SM00849">
    <property type="entry name" value="Lactamase_B"/>
    <property type="match status" value="1"/>
</dbReference>
<dbReference type="InterPro" id="IPR036866">
    <property type="entry name" value="RibonucZ/Hydroxyglut_hydro"/>
</dbReference>
<name>A0A1B4VBE7_9GAMM</name>
<keyword evidence="1 2" id="KW-0378">Hydrolase</keyword>
<dbReference type="InterPro" id="IPR022877">
    <property type="entry name" value="UPF0173"/>
</dbReference>
<feature type="chain" id="PRO_5008571358" description="UPF0173 metal-dependent hydrolase SVA_1323" evidence="3">
    <location>
        <begin position="24"/>
        <end position="283"/>
    </location>
</feature>
<dbReference type="EMBL" id="AP014936">
    <property type="protein sequence ID" value="BAU47891.1"/>
    <property type="molecule type" value="Genomic_DNA"/>
</dbReference>
<sequence length="283" mass="30180">MRRMGASAVLGLSLVLAAVAARAAGTTLTWHGHAAFEIVTPKGKVLMIDPWLKNPTNPSAKNGKDPLASVAKLDYILLTHGHFDHVGDAVALARKTGARLVTNFELGTNLAKLHGYPKEQMGFDTLMNIGGEIAIAEGEVTVALVPAVHSSGLNDPYAGDKDPDIAYAGNPAGVVVRIQNGPTIYHTGDTAFFKDMSLIGELYEPDVALINTGGHFAMEPYMAARAARTVRAKLAVPHHYATFPVLAQDAKRFAEQLEKRGVSYKIMTPGSSLTFKGARPINN</sequence>
<evidence type="ECO:0000259" key="4">
    <source>
        <dbReference type="SMART" id="SM00849"/>
    </source>
</evidence>
<dbReference type="OrthoDB" id="9805728at2"/>
<dbReference type="Proteomes" id="UP000218899">
    <property type="component" value="Chromosome"/>
</dbReference>
<evidence type="ECO:0000256" key="3">
    <source>
        <dbReference type="SAM" id="SignalP"/>
    </source>
</evidence>
<dbReference type="KEGG" id="sva:SVA_1323"/>
<dbReference type="InterPro" id="IPR001279">
    <property type="entry name" value="Metallo-B-lactamas"/>
</dbReference>
<evidence type="ECO:0000313" key="6">
    <source>
        <dbReference type="Proteomes" id="UP000218899"/>
    </source>
</evidence>
<evidence type="ECO:0000256" key="1">
    <source>
        <dbReference type="ARBA" id="ARBA00022801"/>
    </source>
</evidence>
<protein>
    <recommendedName>
        <fullName evidence="2">UPF0173 metal-dependent hydrolase SVA_1323</fullName>
    </recommendedName>
</protein>
<evidence type="ECO:0000313" key="5">
    <source>
        <dbReference type="EMBL" id="BAU47891.1"/>
    </source>
</evidence>
<gene>
    <name evidence="5" type="ORF">SVA_1323</name>
</gene>
<feature type="domain" description="Metallo-beta-lactamase" evidence="4">
    <location>
        <begin position="32"/>
        <end position="239"/>
    </location>
</feature>
<reference evidence="5 6" key="1">
    <citation type="submission" date="2015-08" db="EMBL/GenBank/DDBJ databases">
        <title>Complete genome sequence of Sulfurifustis variabilis.</title>
        <authorList>
            <person name="Miura A."/>
            <person name="Kojima H."/>
            <person name="Fukui M."/>
        </authorList>
    </citation>
    <scope>NUCLEOTIDE SEQUENCE [LARGE SCALE GENOMIC DNA]</scope>
    <source>
        <strain evidence="6">skN76</strain>
    </source>
</reference>
<proteinExistence type="inferred from homology"/>
<dbReference type="SUPFAM" id="SSF56281">
    <property type="entry name" value="Metallo-hydrolase/oxidoreductase"/>
    <property type="match status" value="1"/>
</dbReference>
<dbReference type="HAMAP" id="MF_00457">
    <property type="entry name" value="UPF0173"/>
    <property type="match status" value="1"/>
</dbReference>
<dbReference type="CDD" id="cd06262">
    <property type="entry name" value="metallo-hydrolase-like_MBL-fold"/>
    <property type="match status" value="1"/>
</dbReference>